<gene>
    <name evidence="1" type="ORF">BDY19DRAFT_1069926</name>
</gene>
<keyword evidence="2" id="KW-1185">Reference proteome</keyword>
<dbReference type="Proteomes" id="UP001055072">
    <property type="component" value="Unassembled WGS sequence"/>
</dbReference>
<proteinExistence type="predicted"/>
<dbReference type="EMBL" id="MU274909">
    <property type="protein sequence ID" value="KAI0089992.1"/>
    <property type="molecule type" value="Genomic_DNA"/>
</dbReference>
<accession>A0ACB8U6I6</accession>
<keyword evidence="1" id="KW-0436">Ligase</keyword>
<evidence type="ECO:0000313" key="1">
    <source>
        <dbReference type="EMBL" id="KAI0089992.1"/>
    </source>
</evidence>
<name>A0ACB8U6I6_9APHY</name>
<organism evidence="1 2">
    <name type="scientific">Irpex rosettiformis</name>
    <dbReference type="NCBI Taxonomy" id="378272"/>
    <lineage>
        <taxon>Eukaryota</taxon>
        <taxon>Fungi</taxon>
        <taxon>Dikarya</taxon>
        <taxon>Basidiomycota</taxon>
        <taxon>Agaricomycotina</taxon>
        <taxon>Agaricomycetes</taxon>
        <taxon>Polyporales</taxon>
        <taxon>Irpicaceae</taxon>
        <taxon>Irpex</taxon>
    </lineage>
</organism>
<sequence length="270" mass="30204">MSLPPILYHCFRTPLPYRQTLALQERLHELQLRLRRENAHQDVLLLLEHRPVYTLGRRQDEHDPATIAEGAALQRTGADVVPTKRGGQITYHGPGQIVGYPLLDLGRTHPPIGIRDYICKMQTTLKSHLKEAHGIESSLNDNTGVFLDEMTKIASIGVQVRHRLTTHGFSINVTPEPMLWFKNVVACGLVGVRQGNIAENTKTKARNSVTVAEEMEGLAQRFGKVFGRDMVQLELAEREIGPEIAAVEEEAEALQQVNPWPRAPLLGLLK</sequence>
<evidence type="ECO:0000313" key="2">
    <source>
        <dbReference type="Proteomes" id="UP001055072"/>
    </source>
</evidence>
<reference evidence="1" key="1">
    <citation type="journal article" date="2021" name="Environ. Microbiol.">
        <title>Gene family expansions and transcriptome signatures uncover fungal adaptations to wood decay.</title>
        <authorList>
            <person name="Hage H."/>
            <person name="Miyauchi S."/>
            <person name="Viragh M."/>
            <person name="Drula E."/>
            <person name="Min B."/>
            <person name="Chaduli D."/>
            <person name="Navarro D."/>
            <person name="Favel A."/>
            <person name="Norest M."/>
            <person name="Lesage-Meessen L."/>
            <person name="Balint B."/>
            <person name="Merenyi Z."/>
            <person name="de Eugenio L."/>
            <person name="Morin E."/>
            <person name="Martinez A.T."/>
            <person name="Baldrian P."/>
            <person name="Stursova M."/>
            <person name="Martinez M.J."/>
            <person name="Novotny C."/>
            <person name="Magnuson J.K."/>
            <person name="Spatafora J.W."/>
            <person name="Maurice S."/>
            <person name="Pangilinan J."/>
            <person name="Andreopoulos W."/>
            <person name="LaButti K."/>
            <person name="Hundley H."/>
            <person name="Na H."/>
            <person name="Kuo A."/>
            <person name="Barry K."/>
            <person name="Lipzen A."/>
            <person name="Henrissat B."/>
            <person name="Riley R."/>
            <person name="Ahrendt S."/>
            <person name="Nagy L.G."/>
            <person name="Grigoriev I.V."/>
            <person name="Martin F."/>
            <person name="Rosso M.N."/>
        </authorList>
    </citation>
    <scope>NUCLEOTIDE SEQUENCE</scope>
    <source>
        <strain evidence="1">CBS 384.51</strain>
    </source>
</reference>
<comment type="caution">
    <text evidence="1">The sequence shown here is derived from an EMBL/GenBank/DDBJ whole genome shotgun (WGS) entry which is preliminary data.</text>
</comment>
<protein>
    <submittedName>
        <fullName evidence="1">Chloroplast lipoate protein ligase</fullName>
    </submittedName>
</protein>